<name>A0A6P2S0V8_9BURK</name>
<reference evidence="2 3" key="1">
    <citation type="submission" date="2019-09" db="EMBL/GenBank/DDBJ databases">
        <authorList>
            <person name="Depoorter E."/>
        </authorList>
    </citation>
    <scope>NUCLEOTIDE SEQUENCE [LARGE SCALE GENOMIC DNA]</scope>
    <source>
        <strain evidence="2">LMG 26883</strain>
    </source>
</reference>
<gene>
    <name evidence="2" type="ORF">BPS26883_06693</name>
</gene>
<feature type="domain" description="DJ-1/PfpI" evidence="1">
    <location>
        <begin position="30"/>
        <end position="176"/>
    </location>
</feature>
<organism evidence="2 3">
    <name type="scientific">Burkholderia pseudomultivorans</name>
    <dbReference type="NCBI Taxonomy" id="1207504"/>
    <lineage>
        <taxon>Bacteria</taxon>
        <taxon>Pseudomonadati</taxon>
        <taxon>Pseudomonadota</taxon>
        <taxon>Betaproteobacteria</taxon>
        <taxon>Burkholderiales</taxon>
        <taxon>Burkholderiaceae</taxon>
        <taxon>Burkholderia</taxon>
        <taxon>Burkholderia cepacia complex</taxon>
    </lineage>
</organism>
<dbReference type="RefSeq" id="WP_006405733.1">
    <property type="nucleotide sequence ID" value="NZ_CABVPP010000108.1"/>
</dbReference>
<proteinExistence type="predicted"/>
<dbReference type="InterPro" id="IPR002818">
    <property type="entry name" value="DJ-1/PfpI"/>
</dbReference>
<dbReference type="GeneID" id="93173769"/>
<sequence>MKDNLPRETDLPSVRALREDLAARAERPFRVAIVVGPGFIPMDMVGVQTVFGLMPGAEILLVWKNYDLVEGFPSWWTKPNETFSTCPDVDVLAVPMLPPEIQNDPEVVNFVADKAKDAKYVIGICNGVVLLGAAGLLKGKRVTSSYNSLSIVESLGASEVVREGGGTVVDGNLYTAGPGIGSFEASLLVAAKAFGEPAAQLAELIIEYDPHPPYKTGTPQSAGPQLVSAFEGMMETMVRSYRDGAMAHYNALP</sequence>
<evidence type="ECO:0000313" key="3">
    <source>
        <dbReference type="Proteomes" id="UP000494162"/>
    </source>
</evidence>
<dbReference type="SUPFAM" id="SSF52317">
    <property type="entry name" value="Class I glutamine amidotransferase-like"/>
    <property type="match status" value="1"/>
</dbReference>
<dbReference type="AlphaFoldDB" id="A0A6P2S0V8"/>
<dbReference type="PANTHER" id="PTHR43130">
    <property type="entry name" value="ARAC-FAMILY TRANSCRIPTIONAL REGULATOR"/>
    <property type="match status" value="1"/>
</dbReference>
<dbReference type="Gene3D" id="3.40.50.880">
    <property type="match status" value="1"/>
</dbReference>
<dbReference type="Pfam" id="PF01965">
    <property type="entry name" value="DJ-1_PfpI"/>
    <property type="match status" value="1"/>
</dbReference>
<protein>
    <submittedName>
        <fullName evidence="2">DJ-1/PfpI family protein</fullName>
    </submittedName>
</protein>
<evidence type="ECO:0000313" key="2">
    <source>
        <dbReference type="EMBL" id="VWC36058.1"/>
    </source>
</evidence>
<dbReference type="Proteomes" id="UP000494162">
    <property type="component" value="Unassembled WGS sequence"/>
</dbReference>
<dbReference type="InterPro" id="IPR052158">
    <property type="entry name" value="INH-QAR"/>
</dbReference>
<dbReference type="PANTHER" id="PTHR43130:SF2">
    <property type="entry name" value="DJ-1_PFPI DOMAIN-CONTAINING PROTEIN"/>
    <property type="match status" value="1"/>
</dbReference>
<evidence type="ECO:0000259" key="1">
    <source>
        <dbReference type="Pfam" id="PF01965"/>
    </source>
</evidence>
<dbReference type="GO" id="GO:0006355">
    <property type="term" value="P:regulation of DNA-templated transcription"/>
    <property type="evidence" value="ECO:0007669"/>
    <property type="project" value="TreeGrafter"/>
</dbReference>
<dbReference type="EMBL" id="CABVPP010000108">
    <property type="protein sequence ID" value="VWC36058.1"/>
    <property type="molecule type" value="Genomic_DNA"/>
</dbReference>
<dbReference type="InterPro" id="IPR029062">
    <property type="entry name" value="Class_I_gatase-like"/>
</dbReference>
<accession>A0A6P2S0V8</accession>